<comment type="caution">
    <text evidence="2">The sequence shown here is derived from an EMBL/GenBank/DDBJ whole genome shotgun (WGS) entry which is preliminary data.</text>
</comment>
<protein>
    <submittedName>
        <fullName evidence="2">Uncharacterized protein</fullName>
    </submittedName>
</protein>
<feature type="region of interest" description="Disordered" evidence="1">
    <location>
        <begin position="1"/>
        <end position="88"/>
    </location>
</feature>
<evidence type="ECO:0000313" key="2">
    <source>
        <dbReference type="EMBL" id="POS74122.1"/>
    </source>
</evidence>
<accession>A0A2P5HV54</accession>
<name>A0A2P5HV54_DIAHE</name>
<reference evidence="2" key="1">
    <citation type="submission" date="2017-09" db="EMBL/GenBank/DDBJ databases">
        <title>Polyketide synthases of a Diaporthe helianthi virulent isolate.</title>
        <authorList>
            <person name="Baroncelli R."/>
        </authorList>
    </citation>
    <scope>NUCLEOTIDE SEQUENCE [LARGE SCALE GENOMIC DNA]</scope>
    <source>
        <strain evidence="2">7/96</strain>
    </source>
</reference>
<gene>
    <name evidence="2" type="ORF">DHEL01_v207487</name>
</gene>
<sequence length="126" mass="14372">MWKNKAAGHTATDGTLPLGPLPRGHPHESWFVPVRDPSPKQQHNPSRKEREERSVPTWLDRSTIANHHQHGAWTPTTPTMLSNQHRRDRADPSLALCARCVARDWCRHGRRRDGPTPLTASRLGRF</sequence>
<proteinExistence type="predicted"/>
<dbReference type="EMBL" id="MAVT02000680">
    <property type="protein sequence ID" value="POS74122.1"/>
    <property type="molecule type" value="Genomic_DNA"/>
</dbReference>
<organism evidence="2 3">
    <name type="scientific">Diaporthe helianthi</name>
    <dbReference type="NCBI Taxonomy" id="158607"/>
    <lineage>
        <taxon>Eukaryota</taxon>
        <taxon>Fungi</taxon>
        <taxon>Dikarya</taxon>
        <taxon>Ascomycota</taxon>
        <taxon>Pezizomycotina</taxon>
        <taxon>Sordariomycetes</taxon>
        <taxon>Sordariomycetidae</taxon>
        <taxon>Diaporthales</taxon>
        <taxon>Diaporthaceae</taxon>
        <taxon>Diaporthe</taxon>
    </lineage>
</organism>
<evidence type="ECO:0000313" key="3">
    <source>
        <dbReference type="Proteomes" id="UP000094444"/>
    </source>
</evidence>
<evidence type="ECO:0000256" key="1">
    <source>
        <dbReference type="SAM" id="MobiDB-lite"/>
    </source>
</evidence>
<dbReference type="InParanoid" id="A0A2P5HV54"/>
<dbReference type="Proteomes" id="UP000094444">
    <property type="component" value="Unassembled WGS sequence"/>
</dbReference>
<feature type="compositionally biased region" description="Polar residues" evidence="1">
    <location>
        <begin position="74"/>
        <end position="83"/>
    </location>
</feature>
<feature type="compositionally biased region" description="Low complexity" evidence="1">
    <location>
        <begin position="10"/>
        <end position="22"/>
    </location>
</feature>
<keyword evidence="3" id="KW-1185">Reference proteome</keyword>
<dbReference type="AlphaFoldDB" id="A0A2P5HV54"/>